<dbReference type="RefSeq" id="WP_308489163.1">
    <property type="nucleotide sequence ID" value="NZ_JAVFCB010000005.1"/>
</dbReference>
<feature type="domain" description="Glycosyltransferase 2-like" evidence="2">
    <location>
        <begin position="8"/>
        <end position="155"/>
    </location>
</feature>
<dbReference type="SUPFAM" id="SSF53448">
    <property type="entry name" value="Nucleotide-diphospho-sugar transferases"/>
    <property type="match status" value="1"/>
</dbReference>
<evidence type="ECO:0000313" key="3">
    <source>
        <dbReference type="EMBL" id="MDQ4214224.1"/>
    </source>
</evidence>
<evidence type="ECO:0000313" key="4">
    <source>
        <dbReference type="Proteomes" id="UP001230289"/>
    </source>
</evidence>
<dbReference type="InterPro" id="IPR050256">
    <property type="entry name" value="Glycosyltransferase_2"/>
</dbReference>
<reference evidence="3 4" key="1">
    <citation type="submission" date="2023-08" db="EMBL/GenBank/DDBJ databases">
        <title>Microbacterium sp. nov., isolated from a waste landfill.</title>
        <authorList>
            <person name="Wen W."/>
        </authorList>
    </citation>
    <scope>NUCLEOTIDE SEQUENCE [LARGE SCALE GENOMIC DNA]</scope>
    <source>
        <strain evidence="3 4">ASV81</strain>
    </source>
</reference>
<dbReference type="Gene3D" id="3.90.550.10">
    <property type="entry name" value="Spore Coat Polysaccharide Biosynthesis Protein SpsA, Chain A"/>
    <property type="match status" value="1"/>
</dbReference>
<evidence type="ECO:0000256" key="1">
    <source>
        <dbReference type="ARBA" id="ARBA00006739"/>
    </source>
</evidence>
<protein>
    <submittedName>
        <fullName evidence="3">Glycosyltransferase family 2 protein</fullName>
    </submittedName>
</protein>
<comment type="caution">
    <text evidence="3">The sequence shown here is derived from an EMBL/GenBank/DDBJ whole genome shotgun (WGS) entry which is preliminary data.</text>
</comment>
<keyword evidence="4" id="KW-1185">Reference proteome</keyword>
<dbReference type="PANTHER" id="PTHR48090:SF7">
    <property type="entry name" value="RFBJ PROTEIN"/>
    <property type="match status" value="1"/>
</dbReference>
<dbReference type="Proteomes" id="UP001230289">
    <property type="component" value="Unassembled WGS sequence"/>
</dbReference>
<gene>
    <name evidence="3" type="ORF">RBR11_09890</name>
</gene>
<dbReference type="InterPro" id="IPR029044">
    <property type="entry name" value="Nucleotide-diphossugar_trans"/>
</dbReference>
<dbReference type="PANTHER" id="PTHR48090">
    <property type="entry name" value="UNDECAPRENYL-PHOSPHATE 4-DEOXY-4-FORMAMIDO-L-ARABINOSE TRANSFERASE-RELATED"/>
    <property type="match status" value="1"/>
</dbReference>
<organism evidence="3 4">
    <name type="scientific">Microbacterium capsulatum</name>
    <dbReference type="NCBI Taxonomy" id="3041921"/>
    <lineage>
        <taxon>Bacteria</taxon>
        <taxon>Bacillati</taxon>
        <taxon>Actinomycetota</taxon>
        <taxon>Actinomycetes</taxon>
        <taxon>Micrococcales</taxon>
        <taxon>Microbacteriaceae</taxon>
        <taxon>Microbacterium</taxon>
    </lineage>
</organism>
<comment type="similarity">
    <text evidence="1">Belongs to the glycosyltransferase 2 family.</text>
</comment>
<dbReference type="CDD" id="cd04179">
    <property type="entry name" value="DPM_DPG-synthase_like"/>
    <property type="match status" value="1"/>
</dbReference>
<evidence type="ECO:0000259" key="2">
    <source>
        <dbReference type="Pfam" id="PF00535"/>
    </source>
</evidence>
<dbReference type="EMBL" id="JAVFCB010000005">
    <property type="protein sequence ID" value="MDQ4214224.1"/>
    <property type="molecule type" value="Genomic_DNA"/>
</dbReference>
<name>A0ABU0XGH9_9MICO</name>
<proteinExistence type="inferred from homology"/>
<sequence>MQYAHLAVVMPAYNEVEGIGGFIDEIRDAVAPLAARVTFVVADDRSTDGTADALSGIADVRVETQPANRGHGPTALAAYRAGLALDPDALVHVDGDGQFIGSEIADVVRALQSTGADVVHGVRRGRTDAWYRRALTACVRLLIAASVGHGVPDVNTPLRAYRPASLRILVDAVPAEALVPHVHFSLAEVRAGLSVRYLRVRSIPRRGASSTGTMWGKVARPSLPPKKLVLFARDALREVWRCSLRPGAPLRRIGAAAVSSSS</sequence>
<accession>A0ABU0XGH9</accession>
<dbReference type="Pfam" id="PF00535">
    <property type="entry name" value="Glycos_transf_2"/>
    <property type="match status" value="1"/>
</dbReference>
<dbReference type="InterPro" id="IPR001173">
    <property type="entry name" value="Glyco_trans_2-like"/>
</dbReference>